<feature type="domain" description="HTH lacI-type" evidence="3">
    <location>
        <begin position="245"/>
        <end position="271"/>
    </location>
</feature>
<dbReference type="Pfam" id="PF10935">
    <property type="entry name" value="DUF2637"/>
    <property type="match status" value="1"/>
</dbReference>
<organism evidence="4 5">
    <name type="scientific">Microbacterium phage Mabodamaca</name>
    <dbReference type="NCBI Taxonomy" id="3078574"/>
    <lineage>
        <taxon>Viruses</taxon>
        <taxon>Duplodnaviria</taxon>
        <taxon>Heunggongvirae</taxon>
        <taxon>Uroviricota</taxon>
        <taxon>Caudoviricetes</taxon>
        <taxon>Casidaviridae</taxon>
        <taxon>Mabodamacavirus</taxon>
        <taxon>Mabodamacavirus mabodamaca</taxon>
    </lineage>
</organism>
<dbReference type="InterPro" id="IPR000843">
    <property type="entry name" value="HTH_LacI"/>
</dbReference>
<feature type="compositionally biased region" description="Basic and acidic residues" evidence="1">
    <location>
        <begin position="225"/>
        <end position="235"/>
    </location>
</feature>
<reference evidence="4 5" key="1">
    <citation type="submission" date="2023-09" db="EMBL/GenBank/DDBJ databases">
        <authorList>
            <person name="Astacio K.C."/>
            <person name="Barreto J.C."/>
            <person name="Colon C.A."/>
            <person name="Dejesus A.I."/>
            <person name="Gragirenes D.A."/>
            <person name="Navarro A."/>
            <person name="Negron R.A."/>
            <person name="Nunez P.S."/>
            <person name="Ortiz C.A."/>
            <person name="Ortiz A.Y."/>
            <person name="Roman V.A."/>
            <person name="Sanchez M.A."/>
            <person name="Serrano K.M."/>
            <person name="Klyczek K."/>
            <person name="Ko C."/>
            <person name="Russell D.A."/>
            <person name="Jacobs-Sera D."/>
            <person name="Hatfull G.F."/>
        </authorList>
    </citation>
    <scope>NUCLEOTIDE SEQUENCE [LARGE SCALE GENOMIC DNA]</scope>
</reference>
<keyword evidence="5" id="KW-1185">Reference proteome</keyword>
<sequence length="271" mass="28310">MSTSRINPDSRAVLVVATVATAALALVSFLLSFNGLADAASWANVPAWLAWAIPAYVDGAILVYTLAALVFRARGESARLEWTALGVFAALSVAANGVHAWTAAPAMLQVTLGVLLAALAPVSVVITTHTIARLVVAPVAAPEEDLSELIAYAQADLAATAALYADDEVIPGETEPVVSLSGETVREGTPEPVEWLAEPVEVPRPEPVAEPEPEPEPVTAPTPIRSDESTEERNARIRALDDGTRSIRAIAAEAGVSKSTVSRVLGRRDVA</sequence>
<dbReference type="InterPro" id="IPR021235">
    <property type="entry name" value="DUF2637"/>
</dbReference>
<dbReference type="Proteomes" id="UP001305869">
    <property type="component" value="Segment"/>
</dbReference>
<proteinExistence type="predicted"/>
<feature type="transmembrane region" description="Helical" evidence="2">
    <location>
        <begin position="49"/>
        <end position="70"/>
    </location>
</feature>
<dbReference type="GO" id="GO:0003677">
    <property type="term" value="F:DNA binding"/>
    <property type="evidence" value="ECO:0007669"/>
    <property type="project" value="InterPro"/>
</dbReference>
<dbReference type="EMBL" id="OR613467">
    <property type="protein sequence ID" value="WNT44369.1"/>
    <property type="molecule type" value="Genomic_DNA"/>
</dbReference>
<gene>
    <name evidence="4" type="primary">53</name>
    <name evidence="4" type="ORF">SEA_MABODAMACA_53</name>
</gene>
<evidence type="ECO:0000313" key="5">
    <source>
        <dbReference type="Proteomes" id="UP001305869"/>
    </source>
</evidence>
<keyword evidence="2" id="KW-0472">Membrane</keyword>
<feature type="transmembrane region" description="Helical" evidence="2">
    <location>
        <begin position="82"/>
        <end position="101"/>
    </location>
</feature>
<name>A0AA96SEY6_9CAUD</name>
<dbReference type="InterPro" id="IPR010982">
    <property type="entry name" value="Lambda_DNA-bd_dom_sf"/>
</dbReference>
<keyword evidence="2" id="KW-0812">Transmembrane</keyword>
<evidence type="ECO:0000313" key="4">
    <source>
        <dbReference type="EMBL" id="WNT44369.1"/>
    </source>
</evidence>
<dbReference type="Gene3D" id="1.10.260.40">
    <property type="entry name" value="lambda repressor-like DNA-binding domains"/>
    <property type="match status" value="1"/>
</dbReference>
<dbReference type="GO" id="GO:0006355">
    <property type="term" value="P:regulation of DNA-templated transcription"/>
    <property type="evidence" value="ECO:0007669"/>
    <property type="project" value="InterPro"/>
</dbReference>
<feature type="transmembrane region" description="Helical" evidence="2">
    <location>
        <begin position="107"/>
        <end position="126"/>
    </location>
</feature>
<evidence type="ECO:0000259" key="3">
    <source>
        <dbReference type="PROSITE" id="PS50932"/>
    </source>
</evidence>
<evidence type="ECO:0000256" key="1">
    <source>
        <dbReference type="SAM" id="MobiDB-lite"/>
    </source>
</evidence>
<keyword evidence="2" id="KW-1133">Transmembrane helix</keyword>
<feature type="region of interest" description="Disordered" evidence="1">
    <location>
        <begin position="202"/>
        <end position="235"/>
    </location>
</feature>
<protein>
    <submittedName>
        <fullName evidence="4">Membrane protein</fullName>
    </submittedName>
</protein>
<dbReference type="PROSITE" id="PS50932">
    <property type="entry name" value="HTH_LACI_2"/>
    <property type="match status" value="1"/>
</dbReference>
<accession>A0AA96SEY6</accession>
<evidence type="ECO:0000256" key="2">
    <source>
        <dbReference type="SAM" id="Phobius"/>
    </source>
</evidence>